<dbReference type="EMBL" id="FMXE01000045">
    <property type="protein sequence ID" value="SDA95458.1"/>
    <property type="molecule type" value="Genomic_DNA"/>
</dbReference>
<dbReference type="OrthoDB" id="980982at2"/>
<evidence type="ECO:0000313" key="2">
    <source>
        <dbReference type="Proteomes" id="UP000198756"/>
    </source>
</evidence>
<evidence type="ECO:0000313" key="1">
    <source>
        <dbReference type="EMBL" id="SDA95458.1"/>
    </source>
</evidence>
<organism evidence="1 2">
    <name type="scientific">Algoriphagus alkaliphilus</name>
    <dbReference type="NCBI Taxonomy" id="279824"/>
    <lineage>
        <taxon>Bacteria</taxon>
        <taxon>Pseudomonadati</taxon>
        <taxon>Bacteroidota</taxon>
        <taxon>Cytophagia</taxon>
        <taxon>Cytophagales</taxon>
        <taxon>Cyclobacteriaceae</taxon>
        <taxon>Algoriphagus</taxon>
    </lineage>
</organism>
<proteinExistence type="predicted"/>
<reference evidence="2" key="1">
    <citation type="submission" date="2016-10" db="EMBL/GenBank/DDBJ databases">
        <authorList>
            <person name="Varghese N."/>
            <person name="Submissions S."/>
        </authorList>
    </citation>
    <scope>NUCLEOTIDE SEQUENCE [LARGE SCALE GENOMIC DNA]</scope>
    <source>
        <strain evidence="2">DSM 22703</strain>
    </source>
</reference>
<gene>
    <name evidence="1" type="ORF">SAMN03080617_04078</name>
</gene>
<accession>A0A1G5ZKU3</accession>
<sequence>MRIKNYSGFMLITAFGWTSCISPPENFPSVPEIEFSTIEYVPTSGADSLIISVNFKDAEGDLGLSPSDINPPFNPLTYKRDAAGNLITYSKRPAGAPAYNPIDWVIDPIINNTVVKDTIWVEQNENQYNIFVRFYIKRSGRFTEFRWQNPPFFTTFNGRFPRILTTEEGQAVEGNIKYRMLSSGWESIFRNDTIRIDVRVQDRALNRSNEVSSPEVTLRQITRNKP</sequence>
<dbReference type="Proteomes" id="UP000198756">
    <property type="component" value="Unassembled WGS sequence"/>
</dbReference>
<protein>
    <recommendedName>
        <fullName evidence="3">NigD-like protein</fullName>
    </recommendedName>
</protein>
<dbReference type="PROSITE" id="PS51257">
    <property type="entry name" value="PROKAR_LIPOPROTEIN"/>
    <property type="match status" value="1"/>
</dbReference>
<dbReference type="STRING" id="279824.SAMN03080617_04078"/>
<evidence type="ECO:0008006" key="3">
    <source>
        <dbReference type="Google" id="ProtNLM"/>
    </source>
</evidence>
<dbReference type="AlphaFoldDB" id="A0A1G5ZKU3"/>
<name>A0A1G5ZKU3_9BACT</name>
<dbReference type="RefSeq" id="WP_092734414.1">
    <property type="nucleotide sequence ID" value="NZ_FMXE01000045.1"/>
</dbReference>
<keyword evidence="2" id="KW-1185">Reference proteome</keyword>